<dbReference type="AlphaFoldDB" id="A0A6J6Y8V0"/>
<proteinExistence type="predicted"/>
<gene>
    <name evidence="1" type="ORF">UFOPK2992_01159</name>
</gene>
<sequence length="89" mass="10121">MNINVRVLISTALGLFVSNALAGDMAECAKLEDKDKKNYCMASYAASGTYCDMIKNYELRRDCMFKVVKKQRELSYSVINKPKPVEEEK</sequence>
<organism evidence="1">
    <name type="scientific">freshwater metagenome</name>
    <dbReference type="NCBI Taxonomy" id="449393"/>
    <lineage>
        <taxon>unclassified sequences</taxon>
        <taxon>metagenomes</taxon>
        <taxon>ecological metagenomes</taxon>
    </lineage>
</organism>
<reference evidence="1" key="1">
    <citation type="submission" date="2020-05" db="EMBL/GenBank/DDBJ databases">
        <authorList>
            <person name="Chiriac C."/>
            <person name="Salcher M."/>
            <person name="Ghai R."/>
            <person name="Kavagutti S V."/>
        </authorList>
    </citation>
    <scope>NUCLEOTIDE SEQUENCE</scope>
</reference>
<evidence type="ECO:0000313" key="1">
    <source>
        <dbReference type="EMBL" id="CAB4803676.1"/>
    </source>
</evidence>
<protein>
    <submittedName>
        <fullName evidence="1">Unannotated protein</fullName>
    </submittedName>
</protein>
<accession>A0A6J6Y8V0</accession>
<dbReference type="EMBL" id="CAFAAI010000201">
    <property type="protein sequence ID" value="CAB4803676.1"/>
    <property type="molecule type" value="Genomic_DNA"/>
</dbReference>
<name>A0A6J6Y8V0_9ZZZZ</name>